<keyword evidence="12" id="KW-1185">Reference proteome</keyword>
<accession>A0A840ATC4</accession>
<evidence type="ECO:0000256" key="1">
    <source>
        <dbReference type="ARBA" id="ARBA00000085"/>
    </source>
</evidence>
<keyword evidence="4" id="KW-0808">Transferase</keyword>
<evidence type="ECO:0000256" key="5">
    <source>
        <dbReference type="ARBA" id="ARBA00022741"/>
    </source>
</evidence>
<dbReference type="GO" id="GO:0004673">
    <property type="term" value="F:protein histidine kinase activity"/>
    <property type="evidence" value="ECO:0007669"/>
    <property type="project" value="UniProtKB-EC"/>
</dbReference>
<dbReference type="SUPFAM" id="SSF55874">
    <property type="entry name" value="ATPase domain of HSP90 chaperone/DNA topoisomerase II/histidine kinase"/>
    <property type="match status" value="1"/>
</dbReference>
<keyword evidence="7" id="KW-0067">ATP-binding</keyword>
<feature type="domain" description="Histidine kinase/HSP90-like ATPase" evidence="10">
    <location>
        <begin position="257"/>
        <end position="354"/>
    </location>
</feature>
<proteinExistence type="predicted"/>
<keyword evidence="5" id="KW-0547">Nucleotide-binding</keyword>
<evidence type="ECO:0000256" key="3">
    <source>
        <dbReference type="ARBA" id="ARBA00022553"/>
    </source>
</evidence>
<dbReference type="InterPro" id="IPR003594">
    <property type="entry name" value="HATPase_dom"/>
</dbReference>
<dbReference type="Proteomes" id="UP000553963">
    <property type="component" value="Unassembled WGS sequence"/>
</dbReference>
<dbReference type="Pfam" id="PF07568">
    <property type="entry name" value="HisKA_2"/>
    <property type="match status" value="1"/>
</dbReference>
<sequence length="364" mass="38998">MASFREPPALEGHTVPHSTPDHVEAASTLAVIASSNEPLLFLDSDLRVIAASRSFCRTFQMQPETLPGTRISDLGNGEWAVPQLTSLLRATASGAAEIEAYELELTCEGHETRHLVLNAHKLDDGDADHIRLLLAISDVTLARSEARQKDDLVRQKAILLQEVQHRVANSLQIIASVLMHSARKVQSEEARGHLQSAHHRVMSIAAVQRQLAASELGQVVLAPYLVQLCDSLGASMIRDPRRLSIAVEVDDSLVDAKESLSLGLIVTELVINALKHAFPGHRKGRIVVGYRSEGPDWMLSVSDNGIGIPDGVDAPKPGLGTGIVDALAGQLNAKIRIVDTQPGTAICVESGCSSEIGRPVSVPA</sequence>
<evidence type="ECO:0000259" key="10">
    <source>
        <dbReference type="SMART" id="SM00387"/>
    </source>
</evidence>
<dbReference type="Gene3D" id="3.30.565.10">
    <property type="entry name" value="Histidine kinase-like ATPase, C-terminal domain"/>
    <property type="match status" value="1"/>
</dbReference>
<feature type="domain" description="PAS" evidence="9">
    <location>
        <begin position="26"/>
        <end position="93"/>
    </location>
</feature>
<dbReference type="InterPro" id="IPR035965">
    <property type="entry name" value="PAS-like_dom_sf"/>
</dbReference>
<dbReference type="PANTHER" id="PTHR41523:SF8">
    <property type="entry name" value="ETHYLENE RESPONSE SENSOR PROTEIN"/>
    <property type="match status" value="1"/>
</dbReference>
<name>A0A840ATC4_9HYPH</name>
<dbReference type="GO" id="GO:0005524">
    <property type="term" value="F:ATP binding"/>
    <property type="evidence" value="ECO:0007669"/>
    <property type="project" value="UniProtKB-KW"/>
</dbReference>
<evidence type="ECO:0000313" key="11">
    <source>
        <dbReference type="EMBL" id="MBB3932468.1"/>
    </source>
</evidence>
<evidence type="ECO:0000313" key="12">
    <source>
        <dbReference type="Proteomes" id="UP000553963"/>
    </source>
</evidence>
<organism evidence="11 12">
    <name type="scientific">Kaistia hirudinis</name>
    <dbReference type="NCBI Taxonomy" id="1293440"/>
    <lineage>
        <taxon>Bacteria</taxon>
        <taxon>Pseudomonadati</taxon>
        <taxon>Pseudomonadota</taxon>
        <taxon>Alphaproteobacteria</taxon>
        <taxon>Hyphomicrobiales</taxon>
        <taxon>Kaistiaceae</taxon>
        <taxon>Kaistia</taxon>
    </lineage>
</organism>
<gene>
    <name evidence="11" type="ORF">GGR25_003526</name>
</gene>
<keyword evidence="3" id="KW-0597">Phosphoprotein</keyword>
<dbReference type="EMBL" id="JACIDS010000004">
    <property type="protein sequence ID" value="MBB3932468.1"/>
    <property type="molecule type" value="Genomic_DNA"/>
</dbReference>
<evidence type="ECO:0000256" key="2">
    <source>
        <dbReference type="ARBA" id="ARBA00012438"/>
    </source>
</evidence>
<reference evidence="11 12" key="1">
    <citation type="submission" date="2020-08" db="EMBL/GenBank/DDBJ databases">
        <title>Genomic Encyclopedia of Type Strains, Phase IV (KMG-IV): sequencing the most valuable type-strain genomes for metagenomic binning, comparative biology and taxonomic classification.</title>
        <authorList>
            <person name="Goeker M."/>
        </authorList>
    </citation>
    <scope>NUCLEOTIDE SEQUENCE [LARGE SCALE GENOMIC DNA]</scope>
    <source>
        <strain evidence="11 12">DSM 25966</strain>
    </source>
</reference>
<evidence type="ECO:0000256" key="8">
    <source>
        <dbReference type="SAM" id="MobiDB-lite"/>
    </source>
</evidence>
<dbReference type="AlphaFoldDB" id="A0A840ATC4"/>
<dbReference type="SUPFAM" id="SSF55785">
    <property type="entry name" value="PYP-like sensor domain (PAS domain)"/>
    <property type="match status" value="1"/>
</dbReference>
<dbReference type="InterPro" id="IPR011495">
    <property type="entry name" value="Sig_transdc_His_kin_sub2_dim/P"/>
</dbReference>
<feature type="region of interest" description="Disordered" evidence="8">
    <location>
        <begin position="1"/>
        <end position="20"/>
    </location>
</feature>
<dbReference type="SMART" id="SM00387">
    <property type="entry name" value="HATPase_c"/>
    <property type="match status" value="1"/>
</dbReference>
<comment type="catalytic activity">
    <reaction evidence="1">
        <text>ATP + protein L-histidine = ADP + protein N-phospho-L-histidine.</text>
        <dbReference type="EC" id="2.7.13.3"/>
    </reaction>
</comment>
<dbReference type="RefSeq" id="WP_183400092.1">
    <property type="nucleotide sequence ID" value="NZ_JBHLWW010000007.1"/>
</dbReference>
<evidence type="ECO:0000256" key="6">
    <source>
        <dbReference type="ARBA" id="ARBA00022777"/>
    </source>
</evidence>
<dbReference type="InterPro" id="IPR013656">
    <property type="entry name" value="PAS_4"/>
</dbReference>
<dbReference type="PANTHER" id="PTHR41523">
    <property type="entry name" value="TWO-COMPONENT SYSTEM SENSOR PROTEIN"/>
    <property type="match status" value="1"/>
</dbReference>
<protein>
    <recommendedName>
        <fullName evidence="2">histidine kinase</fullName>
        <ecNumber evidence="2">2.7.13.3</ecNumber>
    </recommendedName>
</protein>
<dbReference type="Gene3D" id="3.30.450.20">
    <property type="entry name" value="PAS domain"/>
    <property type="match status" value="1"/>
</dbReference>
<evidence type="ECO:0000256" key="4">
    <source>
        <dbReference type="ARBA" id="ARBA00022679"/>
    </source>
</evidence>
<dbReference type="EC" id="2.7.13.3" evidence="2"/>
<dbReference type="Pfam" id="PF08448">
    <property type="entry name" value="PAS_4"/>
    <property type="match status" value="1"/>
</dbReference>
<dbReference type="CDD" id="cd00130">
    <property type="entry name" value="PAS"/>
    <property type="match status" value="1"/>
</dbReference>
<evidence type="ECO:0000259" key="9">
    <source>
        <dbReference type="SMART" id="SM00091"/>
    </source>
</evidence>
<keyword evidence="6 11" id="KW-0418">Kinase</keyword>
<dbReference type="InterPro" id="IPR000014">
    <property type="entry name" value="PAS"/>
</dbReference>
<evidence type="ECO:0000256" key="7">
    <source>
        <dbReference type="ARBA" id="ARBA00022840"/>
    </source>
</evidence>
<dbReference type="Pfam" id="PF02518">
    <property type="entry name" value="HATPase_c"/>
    <property type="match status" value="1"/>
</dbReference>
<dbReference type="SMART" id="SM00091">
    <property type="entry name" value="PAS"/>
    <property type="match status" value="1"/>
</dbReference>
<comment type="caution">
    <text evidence="11">The sequence shown here is derived from an EMBL/GenBank/DDBJ whole genome shotgun (WGS) entry which is preliminary data.</text>
</comment>
<dbReference type="InterPro" id="IPR036890">
    <property type="entry name" value="HATPase_C_sf"/>
</dbReference>